<gene>
    <name evidence="1" type="ORF">NCTC10207_00862</name>
</gene>
<evidence type="ECO:0000313" key="1">
    <source>
        <dbReference type="EMBL" id="VEI22776.1"/>
    </source>
</evidence>
<dbReference type="EMBL" id="LR134479">
    <property type="protein sequence ID" value="VEI22776.1"/>
    <property type="molecule type" value="Genomic_DNA"/>
</dbReference>
<dbReference type="AlphaFoldDB" id="A0A7Z9A3B4"/>
<proteinExistence type="predicted"/>
<evidence type="ECO:0000313" key="2">
    <source>
        <dbReference type="Proteomes" id="UP000282386"/>
    </source>
</evidence>
<name>A0A7Z9A3B4_9MICC</name>
<sequence>MKAILDHWVGNRSEDTEHTIVSTGELLALLKRLGTNHHTLLSLYHPSKDPDNNHLMIGGGPQRYVLTGCEEGTILNVRNPQMSDTATVKILVGGQLSLFTEHELVTQEQAFECAVQYFKTGRISHVGLPYTWEKL</sequence>
<dbReference type="Proteomes" id="UP000282386">
    <property type="component" value="Chromosome"/>
</dbReference>
<protein>
    <submittedName>
        <fullName evidence="1">Uncharacterized protein</fullName>
    </submittedName>
</protein>
<accession>A0A7Z9A3B4</accession>
<reference evidence="1 2" key="1">
    <citation type="submission" date="2018-12" db="EMBL/GenBank/DDBJ databases">
        <authorList>
            <consortium name="Pathogen Informatics"/>
        </authorList>
    </citation>
    <scope>NUCLEOTIDE SEQUENCE [LARGE SCALE GENOMIC DNA]</scope>
    <source>
        <strain evidence="1 2">NCTC10207</strain>
    </source>
</reference>
<dbReference type="RefSeq" id="WP_126499868.1">
    <property type="nucleotide sequence ID" value="NZ_LR134479.1"/>
</dbReference>
<organism evidence="1 2">
    <name type="scientific">Rothia aeria</name>
    <dbReference type="NCBI Taxonomy" id="172042"/>
    <lineage>
        <taxon>Bacteria</taxon>
        <taxon>Bacillati</taxon>
        <taxon>Actinomycetota</taxon>
        <taxon>Actinomycetes</taxon>
        <taxon>Micrococcales</taxon>
        <taxon>Micrococcaceae</taxon>
        <taxon>Rothia</taxon>
    </lineage>
</organism>